<accession>A0A3B1DH02</accession>
<dbReference type="AlphaFoldDB" id="A0A3B1DH02"/>
<keyword evidence="3" id="KW-0067">ATP-binding</keyword>
<evidence type="ECO:0000313" key="5">
    <source>
        <dbReference type="EMBL" id="VAX39992.1"/>
    </source>
</evidence>
<gene>
    <name evidence="5" type="ORF">MNBD_PLANCTO03-1266</name>
</gene>
<evidence type="ECO:0000259" key="4">
    <source>
        <dbReference type="PROSITE" id="PS50893"/>
    </source>
</evidence>
<sequence length="244" mass="26523">MAEHEMVAELKGVTKVYYKPDGSIMVEALRGVDLGIQQGEFVALMGASGSGKSTLMNILGCLDQPTAGDFHLAGRPVGSMTDDELSRFRGRTVGFIFQAFNLIPQLTIAENTEVPLFYQGVPAAERRERSMHALGLVGLADRATHRPRELSGGQQQRAAIARALVTTPVILMADEPTGNLDSTTGEAILQLFERLHDEGLTILMVTHDDAISSRCERIVRLRDGLVESDKVLRRRKTITAGVPG</sequence>
<dbReference type="PANTHER" id="PTHR24220:SF86">
    <property type="entry name" value="ABC TRANSPORTER ABCH.1"/>
    <property type="match status" value="1"/>
</dbReference>
<dbReference type="InterPro" id="IPR015854">
    <property type="entry name" value="ABC_transpr_LolD-like"/>
</dbReference>
<dbReference type="InterPro" id="IPR003593">
    <property type="entry name" value="AAA+_ATPase"/>
</dbReference>
<evidence type="ECO:0000256" key="1">
    <source>
        <dbReference type="ARBA" id="ARBA00022448"/>
    </source>
</evidence>
<evidence type="ECO:0000256" key="2">
    <source>
        <dbReference type="ARBA" id="ARBA00022741"/>
    </source>
</evidence>
<dbReference type="SMART" id="SM00382">
    <property type="entry name" value="AAA"/>
    <property type="match status" value="1"/>
</dbReference>
<dbReference type="GO" id="GO:0022857">
    <property type="term" value="F:transmembrane transporter activity"/>
    <property type="evidence" value="ECO:0007669"/>
    <property type="project" value="TreeGrafter"/>
</dbReference>
<dbReference type="GO" id="GO:0005886">
    <property type="term" value="C:plasma membrane"/>
    <property type="evidence" value="ECO:0007669"/>
    <property type="project" value="TreeGrafter"/>
</dbReference>
<reference evidence="5" key="1">
    <citation type="submission" date="2018-06" db="EMBL/GenBank/DDBJ databases">
        <authorList>
            <person name="Zhirakovskaya E."/>
        </authorList>
    </citation>
    <scope>NUCLEOTIDE SEQUENCE</scope>
</reference>
<dbReference type="CDD" id="cd03255">
    <property type="entry name" value="ABC_MJ0796_LolCDE_FtsE"/>
    <property type="match status" value="1"/>
</dbReference>
<dbReference type="InterPro" id="IPR003439">
    <property type="entry name" value="ABC_transporter-like_ATP-bd"/>
</dbReference>
<name>A0A3B1DH02_9ZZZZ</name>
<dbReference type="InterPro" id="IPR017911">
    <property type="entry name" value="MacB-like_ATP-bd"/>
</dbReference>
<feature type="domain" description="ABC transporter" evidence="4">
    <location>
        <begin position="8"/>
        <end position="244"/>
    </location>
</feature>
<dbReference type="Pfam" id="PF00005">
    <property type="entry name" value="ABC_tran"/>
    <property type="match status" value="1"/>
</dbReference>
<dbReference type="SUPFAM" id="SSF52540">
    <property type="entry name" value="P-loop containing nucleoside triphosphate hydrolases"/>
    <property type="match status" value="1"/>
</dbReference>
<protein>
    <submittedName>
        <fullName evidence="5">ABC-type antimicrobial peptide transport system, ATPase component</fullName>
    </submittedName>
</protein>
<dbReference type="PROSITE" id="PS00211">
    <property type="entry name" value="ABC_TRANSPORTER_1"/>
    <property type="match status" value="1"/>
</dbReference>
<dbReference type="Gene3D" id="3.40.50.300">
    <property type="entry name" value="P-loop containing nucleotide triphosphate hydrolases"/>
    <property type="match status" value="1"/>
</dbReference>
<dbReference type="GO" id="GO:0016887">
    <property type="term" value="F:ATP hydrolysis activity"/>
    <property type="evidence" value="ECO:0007669"/>
    <property type="project" value="InterPro"/>
</dbReference>
<keyword evidence="1" id="KW-0813">Transport</keyword>
<dbReference type="InterPro" id="IPR017871">
    <property type="entry name" value="ABC_transporter-like_CS"/>
</dbReference>
<dbReference type="InterPro" id="IPR027417">
    <property type="entry name" value="P-loop_NTPase"/>
</dbReference>
<dbReference type="GO" id="GO:0098796">
    <property type="term" value="C:membrane protein complex"/>
    <property type="evidence" value="ECO:0007669"/>
    <property type="project" value="UniProtKB-ARBA"/>
</dbReference>
<dbReference type="PROSITE" id="PS50893">
    <property type="entry name" value="ABC_TRANSPORTER_2"/>
    <property type="match status" value="1"/>
</dbReference>
<dbReference type="GO" id="GO:0005524">
    <property type="term" value="F:ATP binding"/>
    <property type="evidence" value="ECO:0007669"/>
    <property type="project" value="UniProtKB-KW"/>
</dbReference>
<keyword evidence="2" id="KW-0547">Nucleotide-binding</keyword>
<dbReference type="PANTHER" id="PTHR24220">
    <property type="entry name" value="IMPORT ATP-BINDING PROTEIN"/>
    <property type="match status" value="1"/>
</dbReference>
<dbReference type="EMBL" id="UOGK01000315">
    <property type="protein sequence ID" value="VAX39992.1"/>
    <property type="molecule type" value="Genomic_DNA"/>
</dbReference>
<proteinExistence type="predicted"/>
<organism evidence="5">
    <name type="scientific">hydrothermal vent metagenome</name>
    <dbReference type="NCBI Taxonomy" id="652676"/>
    <lineage>
        <taxon>unclassified sequences</taxon>
        <taxon>metagenomes</taxon>
        <taxon>ecological metagenomes</taxon>
    </lineage>
</organism>
<evidence type="ECO:0000256" key="3">
    <source>
        <dbReference type="ARBA" id="ARBA00022840"/>
    </source>
</evidence>
<dbReference type="FunFam" id="3.40.50.300:FF:000032">
    <property type="entry name" value="Export ABC transporter ATP-binding protein"/>
    <property type="match status" value="1"/>
</dbReference>